<evidence type="ECO:0000256" key="3">
    <source>
        <dbReference type="ARBA" id="ARBA00022452"/>
    </source>
</evidence>
<dbReference type="InterPro" id="IPR005017">
    <property type="entry name" value="OMPP1/FadL/TodX"/>
</dbReference>
<dbReference type="KEGG" id="cni:Calni_0340"/>
<keyword evidence="3" id="KW-1134">Transmembrane beta strand</keyword>
<evidence type="ECO:0000256" key="2">
    <source>
        <dbReference type="ARBA" id="ARBA00008163"/>
    </source>
</evidence>
<dbReference type="GO" id="GO:0015483">
    <property type="term" value="F:long-chain fatty acid transporting porin activity"/>
    <property type="evidence" value="ECO:0007669"/>
    <property type="project" value="TreeGrafter"/>
</dbReference>
<keyword evidence="5 8" id="KW-0732">Signal</keyword>
<reference evidence="9 10" key="2">
    <citation type="journal article" date="2011" name="Stand. Genomic Sci.">
        <title>Complete genome sequence of Calditerrivibrio nitroreducens type strain (Yu37-1).</title>
        <authorList>
            <person name="Pitluck S."/>
            <person name="Sikorski J."/>
            <person name="Zeytun A."/>
            <person name="Lapidus A."/>
            <person name="Nolan M."/>
            <person name="Lucas S."/>
            <person name="Hammon N."/>
            <person name="Deshpande S."/>
            <person name="Cheng J.F."/>
            <person name="Tapia R."/>
            <person name="Han C."/>
            <person name="Goodwin L."/>
            <person name="Liolios K."/>
            <person name="Pagani I."/>
            <person name="Ivanova N."/>
            <person name="Mavromatis K."/>
            <person name="Pati A."/>
            <person name="Chen A."/>
            <person name="Palaniappan K."/>
            <person name="Hauser L."/>
            <person name="Chang Y.J."/>
            <person name="Jeffries C.D."/>
            <person name="Detter J.C."/>
            <person name="Brambilla E."/>
            <person name="Djao O.D."/>
            <person name="Rohde M."/>
            <person name="Spring S."/>
            <person name="Goker M."/>
            <person name="Woyke T."/>
            <person name="Bristow J."/>
            <person name="Eisen J.A."/>
            <person name="Markowitz V."/>
            <person name="Hugenholtz P."/>
            <person name="Kyrpides N.C."/>
            <person name="Klenk H.P."/>
            <person name="Land M."/>
        </authorList>
    </citation>
    <scope>NUCLEOTIDE SEQUENCE [LARGE SCALE GENOMIC DNA]</scope>
    <source>
        <strain evidence="10">DSM 19672 / NBRC 101217 / Yu37-1</strain>
    </source>
</reference>
<feature type="signal peptide" evidence="8">
    <location>
        <begin position="1"/>
        <end position="18"/>
    </location>
</feature>
<evidence type="ECO:0000256" key="8">
    <source>
        <dbReference type="SAM" id="SignalP"/>
    </source>
</evidence>
<dbReference type="GO" id="GO:0009279">
    <property type="term" value="C:cell outer membrane"/>
    <property type="evidence" value="ECO:0007669"/>
    <property type="project" value="UniProtKB-SubCell"/>
</dbReference>
<dbReference type="Proteomes" id="UP000007039">
    <property type="component" value="Chromosome"/>
</dbReference>
<dbReference type="EMBL" id="CP002347">
    <property type="protein sequence ID" value="ADR18253.1"/>
    <property type="molecule type" value="Genomic_DNA"/>
</dbReference>
<name>E4TK02_CALNY</name>
<feature type="chain" id="PRO_5003189571" evidence="8">
    <location>
        <begin position="19"/>
        <end position="426"/>
    </location>
</feature>
<proteinExistence type="inferred from homology"/>
<evidence type="ECO:0000313" key="10">
    <source>
        <dbReference type="Proteomes" id="UP000007039"/>
    </source>
</evidence>
<dbReference type="HOGENOM" id="CLU_035981_2_1_0"/>
<comment type="similarity">
    <text evidence="2">Belongs to the OmpP1/FadL family.</text>
</comment>
<organism evidence="9 10">
    <name type="scientific">Calditerrivibrio nitroreducens (strain DSM 19672 / NBRC 101217 / Yu37-1)</name>
    <dbReference type="NCBI Taxonomy" id="768670"/>
    <lineage>
        <taxon>Bacteria</taxon>
        <taxon>Pseudomonadati</taxon>
        <taxon>Deferribacterota</taxon>
        <taxon>Deferribacteres</taxon>
        <taxon>Deferribacterales</taxon>
        <taxon>Calditerrivibrionaceae</taxon>
    </lineage>
</organism>
<keyword evidence="6" id="KW-0472">Membrane</keyword>
<keyword evidence="10" id="KW-1185">Reference proteome</keyword>
<dbReference type="RefSeq" id="WP_013450469.1">
    <property type="nucleotide sequence ID" value="NC_014758.1"/>
</dbReference>
<keyword evidence="4" id="KW-0812">Transmembrane</keyword>
<dbReference type="AlphaFoldDB" id="E4TK02"/>
<dbReference type="PANTHER" id="PTHR35093:SF8">
    <property type="entry name" value="OUTER MEMBRANE PROTEIN NMB0088-RELATED"/>
    <property type="match status" value="1"/>
</dbReference>
<comment type="subcellular location">
    <subcellularLocation>
        <location evidence="1">Cell outer membrane</location>
        <topology evidence="1">Multi-pass membrane protein</topology>
    </subcellularLocation>
</comment>
<dbReference type="eggNOG" id="COG2067">
    <property type="taxonomic scope" value="Bacteria"/>
</dbReference>
<dbReference type="Gene3D" id="2.40.160.60">
    <property type="entry name" value="Outer membrane protein transport protein (OMPP1/FadL/TodX)"/>
    <property type="match status" value="1"/>
</dbReference>
<evidence type="ECO:0000256" key="4">
    <source>
        <dbReference type="ARBA" id="ARBA00022692"/>
    </source>
</evidence>
<dbReference type="PANTHER" id="PTHR35093">
    <property type="entry name" value="OUTER MEMBRANE PROTEIN NMB0088-RELATED"/>
    <property type="match status" value="1"/>
</dbReference>
<accession>E4TK02</accession>
<evidence type="ECO:0000256" key="1">
    <source>
        <dbReference type="ARBA" id="ARBA00004571"/>
    </source>
</evidence>
<sequence precursor="true">MRKLLVALSIIGITSGMAYSNGFQINEQGAKALGMGGAFVAQADDPSAVYFNPAGITQLEGTQFSLGASPIAPMATFDSDGKTTALTGKGNINTDGEKQIFYIPNFYLTRKIGDNFAFGVGIFSNFGLATDWPDDWEGRFTTTNAEITTISLNPVLAYKISDKLSIAAGVVVQKIDVTLENRVILGFNPPSSITTEGHTTLEADSHAYGWNVGLLFKPTENLSIGASYRSRIKQKLDGTATTDNVTSGALVDKDNGHADLTLPDIAYIGLAWTNKTWTFELDGQWTGWSSYEKFQVDFDTAHLGKTQIVKPKHWKDVWAIRFGTQYKLNDTVSLRAGIIRDYSPIDDEYLDPLVPSGDRWLYAAGIGLNFGNLTVDLAYNYLQDEERRYDNFNGDIYAGSTKVGHVTGTFKDVHAHIFGVNVSYKF</sequence>
<evidence type="ECO:0000256" key="7">
    <source>
        <dbReference type="ARBA" id="ARBA00023237"/>
    </source>
</evidence>
<reference key="1">
    <citation type="submission" date="2010-11" db="EMBL/GenBank/DDBJ databases">
        <title>The complete genome of chromosome of Calditerrivibrio nitroreducens DSM 19672.</title>
        <authorList>
            <consortium name="US DOE Joint Genome Institute (JGI-PGF)"/>
            <person name="Lucas S."/>
            <person name="Copeland A."/>
            <person name="Lapidus A."/>
            <person name="Bruce D."/>
            <person name="Goodwin L."/>
            <person name="Pitluck S."/>
            <person name="Kyrpides N."/>
            <person name="Mavromatis K."/>
            <person name="Ivanova N."/>
            <person name="Mikhailova N."/>
            <person name="Zeytun A."/>
            <person name="Brettin T."/>
            <person name="Detter J.C."/>
            <person name="Tapia R."/>
            <person name="Han C."/>
            <person name="Land M."/>
            <person name="Hauser L."/>
            <person name="Markowitz V."/>
            <person name="Cheng J.-F."/>
            <person name="Hugenholtz P."/>
            <person name="Woyke T."/>
            <person name="Wu D."/>
            <person name="Spring S."/>
            <person name="Schroeder M."/>
            <person name="Brambilla E."/>
            <person name="Klenk H.-P."/>
            <person name="Eisen J.A."/>
        </authorList>
    </citation>
    <scope>NUCLEOTIDE SEQUENCE [LARGE SCALE GENOMIC DNA]</scope>
    <source>
        <strain>DSM 19672</strain>
    </source>
</reference>
<evidence type="ECO:0000256" key="6">
    <source>
        <dbReference type="ARBA" id="ARBA00023136"/>
    </source>
</evidence>
<dbReference type="Pfam" id="PF03349">
    <property type="entry name" value="Toluene_X"/>
    <property type="match status" value="1"/>
</dbReference>
<gene>
    <name evidence="9" type="ordered locus">Calni_0340</name>
</gene>
<protein>
    <submittedName>
        <fullName evidence="9">Membrane protein involved in aromatic hydrocarbon degradation</fullName>
    </submittedName>
</protein>
<evidence type="ECO:0000256" key="5">
    <source>
        <dbReference type="ARBA" id="ARBA00022729"/>
    </source>
</evidence>
<keyword evidence="7" id="KW-0998">Cell outer membrane</keyword>
<dbReference type="STRING" id="768670.Calni_0340"/>
<dbReference type="SUPFAM" id="SSF56935">
    <property type="entry name" value="Porins"/>
    <property type="match status" value="1"/>
</dbReference>
<evidence type="ECO:0000313" key="9">
    <source>
        <dbReference type="EMBL" id="ADR18253.1"/>
    </source>
</evidence>